<organism evidence="2 3">
    <name type="scientific">Zopfia rhizophila CBS 207.26</name>
    <dbReference type="NCBI Taxonomy" id="1314779"/>
    <lineage>
        <taxon>Eukaryota</taxon>
        <taxon>Fungi</taxon>
        <taxon>Dikarya</taxon>
        <taxon>Ascomycota</taxon>
        <taxon>Pezizomycotina</taxon>
        <taxon>Dothideomycetes</taxon>
        <taxon>Dothideomycetes incertae sedis</taxon>
        <taxon>Zopfiaceae</taxon>
        <taxon>Zopfia</taxon>
    </lineage>
</organism>
<evidence type="ECO:0000313" key="2">
    <source>
        <dbReference type="EMBL" id="KAF2178956.1"/>
    </source>
</evidence>
<sequence length="169" mass="18721">MSIPRGAEQTSSSIYMKAPRIDRQTSSGTRRDMFKAITKIGGPEMVPTLRPAMSATDAGTRYGSSITLEALNETLGRVAATSSFSSIELRQRMETKYAEPIRTHDMLSRIFRRLFGYKGCHVCKECRDSRGGATLNNLQVRLAELCFAVEMDNAKAGLIRAGSDRITMF</sequence>
<evidence type="ECO:0000313" key="3">
    <source>
        <dbReference type="Proteomes" id="UP000800200"/>
    </source>
</evidence>
<keyword evidence="3" id="KW-1185">Reference proteome</keyword>
<dbReference type="EMBL" id="ML994671">
    <property type="protein sequence ID" value="KAF2178956.1"/>
    <property type="molecule type" value="Genomic_DNA"/>
</dbReference>
<gene>
    <name evidence="2" type="ORF">K469DRAFT_695094</name>
</gene>
<feature type="compositionally biased region" description="Basic and acidic residues" evidence="1">
    <location>
        <begin position="19"/>
        <end position="29"/>
    </location>
</feature>
<dbReference type="OrthoDB" id="2160351at2759"/>
<protein>
    <submittedName>
        <fullName evidence="2">Uncharacterized protein</fullName>
    </submittedName>
</protein>
<proteinExistence type="predicted"/>
<name>A0A6A6DMU9_9PEZI</name>
<reference evidence="2" key="1">
    <citation type="journal article" date="2020" name="Stud. Mycol.">
        <title>101 Dothideomycetes genomes: a test case for predicting lifestyles and emergence of pathogens.</title>
        <authorList>
            <person name="Haridas S."/>
            <person name="Albert R."/>
            <person name="Binder M."/>
            <person name="Bloem J."/>
            <person name="Labutti K."/>
            <person name="Salamov A."/>
            <person name="Andreopoulos B."/>
            <person name="Baker S."/>
            <person name="Barry K."/>
            <person name="Bills G."/>
            <person name="Bluhm B."/>
            <person name="Cannon C."/>
            <person name="Castanera R."/>
            <person name="Culley D."/>
            <person name="Daum C."/>
            <person name="Ezra D."/>
            <person name="Gonzalez J."/>
            <person name="Henrissat B."/>
            <person name="Kuo A."/>
            <person name="Liang C."/>
            <person name="Lipzen A."/>
            <person name="Lutzoni F."/>
            <person name="Magnuson J."/>
            <person name="Mondo S."/>
            <person name="Nolan M."/>
            <person name="Ohm R."/>
            <person name="Pangilinan J."/>
            <person name="Park H.-J."/>
            <person name="Ramirez L."/>
            <person name="Alfaro M."/>
            <person name="Sun H."/>
            <person name="Tritt A."/>
            <person name="Yoshinaga Y."/>
            <person name="Zwiers L.-H."/>
            <person name="Turgeon B."/>
            <person name="Goodwin S."/>
            <person name="Spatafora J."/>
            <person name="Crous P."/>
            <person name="Grigoriev I."/>
        </authorList>
    </citation>
    <scope>NUCLEOTIDE SEQUENCE</scope>
    <source>
        <strain evidence="2">CBS 207.26</strain>
    </source>
</reference>
<feature type="region of interest" description="Disordered" evidence="1">
    <location>
        <begin position="1"/>
        <end position="29"/>
    </location>
</feature>
<dbReference type="Proteomes" id="UP000800200">
    <property type="component" value="Unassembled WGS sequence"/>
</dbReference>
<dbReference type="AlphaFoldDB" id="A0A6A6DMU9"/>
<evidence type="ECO:0000256" key="1">
    <source>
        <dbReference type="SAM" id="MobiDB-lite"/>
    </source>
</evidence>
<accession>A0A6A6DMU9</accession>